<dbReference type="Gene3D" id="2.60.200.40">
    <property type="match status" value="1"/>
</dbReference>
<dbReference type="GO" id="GO:0016301">
    <property type="term" value="F:kinase activity"/>
    <property type="evidence" value="ECO:0007669"/>
    <property type="project" value="UniProtKB-KW"/>
</dbReference>
<feature type="transmembrane region" description="Helical" evidence="10">
    <location>
        <begin position="198"/>
        <end position="217"/>
    </location>
</feature>
<reference evidence="12 13" key="1">
    <citation type="submission" date="2021-03" db="EMBL/GenBank/DDBJ databases">
        <title>Genomic Encyclopedia of Type Strains, Phase IV (KMG-IV): sequencing the most valuable type-strain genomes for metagenomic binning, comparative biology and taxonomic classification.</title>
        <authorList>
            <person name="Goeker M."/>
        </authorList>
    </citation>
    <scope>NUCLEOTIDE SEQUENCE [LARGE SCALE GENOMIC DNA]</scope>
    <source>
        <strain evidence="12 13">DSM 40526</strain>
    </source>
</reference>
<evidence type="ECO:0000256" key="3">
    <source>
        <dbReference type="ARBA" id="ARBA00022679"/>
    </source>
</evidence>
<accession>A0ABS4KYU5</accession>
<evidence type="ECO:0000259" key="11">
    <source>
        <dbReference type="PROSITE" id="PS50146"/>
    </source>
</evidence>
<dbReference type="Gene3D" id="3.40.50.10330">
    <property type="entry name" value="Probable inorganic polyphosphate/atp-NAD kinase, domain 1"/>
    <property type="match status" value="1"/>
</dbReference>
<dbReference type="InterPro" id="IPR036938">
    <property type="entry name" value="PAP2/HPO_sf"/>
</dbReference>
<feature type="transmembrane region" description="Helical" evidence="10">
    <location>
        <begin position="68"/>
        <end position="90"/>
    </location>
</feature>
<dbReference type="InterPro" id="IPR016064">
    <property type="entry name" value="NAD/diacylglycerol_kinase_sf"/>
</dbReference>
<dbReference type="SUPFAM" id="SSF111331">
    <property type="entry name" value="NAD kinase/diacylglycerol kinase-like"/>
    <property type="match status" value="1"/>
</dbReference>
<evidence type="ECO:0000256" key="10">
    <source>
        <dbReference type="SAM" id="Phobius"/>
    </source>
</evidence>
<dbReference type="SMART" id="SM00046">
    <property type="entry name" value="DAGKc"/>
    <property type="match status" value="1"/>
</dbReference>
<dbReference type="EMBL" id="JAGGLQ010000002">
    <property type="protein sequence ID" value="MBP2035205.1"/>
    <property type="molecule type" value="Genomic_DNA"/>
</dbReference>
<keyword evidence="3" id="KW-0808">Transferase</keyword>
<evidence type="ECO:0000313" key="12">
    <source>
        <dbReference type="EMBL" id="MBP2035205.1"/>
    </source>
</evidence>
<evidence type="ECO:0000256" key="9">
    <source>
        <dbReference type="SAM" id="MobiDB-lite"/>
    </source>
</evidence>
<protein>
    <submittedName>
        <fullName evidence="12">Diacylglycerol kinase family enzyme/membrane-associated phospholipid phosphatase</fullName>
    </submittedName>
</protein>
<evidence type="ECO:0000256" key="5">
    <source>
        <dbReference type="ARBA" id="ARBA00022777"/>
    </source>
</evidence>
<dbReference type="CDD" id="cd03392">
    <property type="entry name" value="PAP2_like_2"/>
    <property type="match status" value="1"/>
</dbReference>
<feature type="region of interest" description="Disordered" evidence="9">
    <location>
        <begin position="559"/>
        <end position="587"/>
    </location>
</feature>
<dbReference type="Proteomes" id="UP001519310">
    <property type="component" value="Unassembled WGS sequence"/>
</dbReference>
<evidence type="ECO:0000256" key="2">
    <source>
        <dbReference type="ARBA" id="ARBA00005983"/>
    </source>
</evidence>
<evidence type="ECO:0000256" key="1">
    <source>
        <dbReference type="ARBA" id="ARBA00001946"/>
    </source>
</evidence>
<keyword evidence="10" id="KW-1133">Transmembrane helix</keyword>
<comment type="similarity">
    <text evidence="2">Belongs to the diacylglycerol/lipid kinase family.</text>
</comment>
<keyword evidence="10" id="KW-0812">Transmembrane</keyword>
<keyword evidence="4" id="KW-0547">Nucleotide-binding</keyword>
<keyword evidence="7" id="KW-0443">Lipid metabolism</keyword>
<feature type="compositionally biased region" description="Basic and acidic residues" evidence="9">
    <location>
        <begin position="564"/>
        <end position="574"/>
    </location>
</feature>
<feature type="transmembrane region" description="Helical" evidence="10">
    <location>
        <begin position="102"/>
        <end position="122"/>
    </location>
</feature>
<dbReference type="SMART" id="SM00014">
    <property type="entry name" value="acidPPc"/>
    <property type="match status" value="1"/>
</dbReference>
<dbReference type="PANTHER" id="PTHR12358:SF54">
    <property type="entry name" value="SPHINGOSINE KINASE RELATED PROTEIN"/>
    <property type="match status" value="1"/>
</dbReference>
<dbReference type="InterPro" id="IPR050187">
    <property type="entry name" value="Lipid_Phosphate_FormReg"/>
</dbReference>
<keyword evidence="5 12" id="KW-0418">Kinase</keyword>
<keyword evidence="13" id="KW-1185">Reference proteome</keyword>
<name>A0ABS4KYU5_STRAV</name>
<evidence type="ECO:0000256" key="6">
    <source>
        <dbReference type="ARBA" id="ARBA00022840"/>
    </source>
</evidence>
<dbReference type="RefSeq" id="WP_189968975.1">
    <property type="nucleotide sequence ID" value="NZ_BMVL01000005.1"/>
</dbReference>
<dbReference type="InterPro" id="IPR000326">
    <property type="entry name" value="PAP2/HPO"/>
</dbReference>
<dbReference type="SUPFAM" id="SSF48317">
    <property type="entry name" value="Acid phosphatase/Vanadium-dependent haloperoxidase"/>
    <property type="match status" value="1"/>
</dbReference>
<evidence type="ECO:0000313" key="13">
    <source>
        <dbReference type="Proteomes" id="UP001519310"/>
    </source>
</evidence>
<keyword evidence="7" id="KW-0594">Phospholipid biosynthesis</keyword>
<keyword evidence="10" id="KW-0472">Membrane</keyword>
<proteinExistence type="inferred from homology"/>
<dbReference type="Pfam" id="PF01569">
    <property type="entry name" value="PAP2"/>
    <property type="match status" value="1"/>
</dbReference>
<comment type="caution">
    <text evidence="12">The sequence shown here is derived from an EMBL/GenBank/DDBJ whole genome shotgun (WGS) entry which is preliminary data.</text>
</comment>
<keyword evidence="6" id="KW-0067">ATP-binding</keyword>
<dbReference type="Gene3D" id="1.20.144.10">
    <property type="entry name" value="Phosphatidic acid phosphatase type 2/haloperoxidase"/>
    <property type="match status" value="1"/>
</dbReference>
<comment type="cofactor">
    <cofactor evidence="1">
        <name>Mg(2+)</name>
        <dbReference type="ChEBI" id="CHEBI:18420"/>
    </cofactor>
</comment>
<dbReference type="Pfam" id="PF19279">
    <property type="entry name" value="YegS_C"/>
    <property type="match status" value="1"/>
</dbReference>
<dbReference type="Pfam" id="PF00781">
    <property type="entry name" value="DAGK_cat"/>
    <property type="match status" value="1"/>
</dbReference>
<evidence type="ECO:0000256" key="4">
    <source>
        <dbReference type="ARBA" id="ARBA00022741"/>
    </source>
</evidence>
<dbReference type="InterPro" id="IPR045540">
    <property type="entry name" value="YegS/DAGK_C"/>
</dbReference>
<dbReference type="InterPro" id="IPR001206">
    <property type="entry name" value="Diacylglycerol_kinase_cat_dom"/>
</dbReference>
<feature type="transmembrane region" description="Helical" evidence="10">
    <location>
        <begin position="142"/>
        <end position="164"/>
    </location>
</feature>
<keyword evidence="7" id="KW-0444">Lipid biosynthesis</keyword>
<dbReference type="PANTHER" id="PTHR12358">
    <property type="entry name" value="SPHINGOSINE KINASE"/>
    <property type="match status" value="1"/>
</dbReference>
<feature type="domain" description="DAGKc" evidence="11">
    <location>
        <begin position="249"/>
        <end position="379"/>
    </location>
</feature>
<evidence type="ECO:0000256" key="7">
    <source>
        <dbReference type="ARBA" id="ARBA00023209"/>
    </source>
</evidence>
<dbReference type="PROSITE" id="PS50146">
    <property type="entry name" value="DAGK"/>
    <property type="match status" value="1"/>
</dbReference>
<sequence>MKRRRGAAARGAARPLLLLPVQAALLIGLGGLVTGPAAHHWPLAVEDRVPRALAEYRDAPVLITVSEWLSALGSTQVVVGLTLAALLALLRLPRVALRREALFLGAAVAAQSAVFVLVTAFVERPRPDLPRLDAAPPTSSFPSGHVGASLALYGGLAVIAALRLRGPWRPAVMAALLLVPPAVGLARVYRGMHYPSDIAGGLLNGAATLLITASVFLHGRHRSTPRPPHGPHLPAQAATADARGGRTELVVPTVLVVRHPYGCPDDLAERLRAVLEGHGHPHREQRWIRTTAERPAGALTEELAARRPALVVACGGDGTLRACAELLAGSGIPLAVVPCGTGNLLARNLGLPLDPAAALDASLAGDSHLIDVGRVRGDGLAPTRFTVMAGAGFDAAMVKDASPRLKSRLGWAAYVLSALRHLRDPSVRLTIRVDGARARRRRARMVVIGNVGTLQGGLPLLPGARPDSGHLDVVLFDPRGPAGWLAAATHLLSRLLRRHPPLPAAAARTEAGGALEYFTATRVDVRCARPQPRELDGDPVSDGTRLTAWIEPGALRVQLPRTTAVREGEEERHGNSPTRTAAPRRAR</sequence>
<evidence type="ECO:0000256" key="8">
    <source>
        <dbReference type="ARBA" id="ARBA00023264"/>
    </source>
</evidence>
<feature type="transmembrane region" description="Helical" evidence="10">
    <location>
        <begin position="171"/>
        <end position="192"/>
    </location>
</feature>
<gene>
    <name evidence="12" type="ORF">J2Z77_000992</name>
</gene>
<organism evidence="12 13">
    <name type="scientific">Streptomyces avidinii</name>
    <dbReference type="NCBI Taxonomy" id="1895"/>
    <lineage>
        <taxon>Bacteria</taxon>
        <taxon>Bacillati</taxon>
        <taxon>Actinomycetota</taxon>
        <taxon>Actinomycetes</taxon>
        <taxon>Kitasatosporales</taxon>
        <taxon>Streptomycetaceae</taxon>
        <taxon>Streptomyces</taxon>
    </lineage>
</organism>
<keyword evidence="8" id="KW-1208">Phospholipid metabolism</keyword>
<dbReference type="InterPro" id="IPR017438">
    <property type="entry name" value="ATP-NAD_kinase_N"/>
</dbReference>